<dbReference type="PANTHER" id="PTHR13966:SF19">
    <property type="entry name" value="NUCLEASE EXOG, MITOCHONDRIAL"/>
    <property type="match status" value="1"/>
</dbReference>
<dbReference type="GO" id="GO:0046872">
    <property type="term" value="F:metal ion binding"/>
    <property type="evidence" value="ECO:0007669"/>
    <property type="project" value="UniProtKB-KW"/>
</dbReference>
<gene>
    <name evidence="8" type="ORF">AFUS01_LOCUS45525</name>
</gene>
<dbReference type="EMBL" id="CAJVCH010570956">
    <property type="protein sequence ID" value="CAG7836268.1"/>
    <property type="molecule type" value="Genomic_DNA"/>
</dbReference>
<dbReference type="InterPro" id="IPR001604">
    <property type="entry name" value="Endo_G_ENPP1-like_dom"/>
</dbReference>
<keyword evidence="2" id="KW-0540">Nuclease</keyword>
<dbReference type="Proteomes" id="UP000708208">
    <property type="component" value="Unassembled WGS sequence"/>
</dbReference>
<keyword evidence="5" id="KW-0479">Metal-binding</keyword>
<evidence type="ECO:0000256" key="5">
    <source>
        <dbReference type="PIRSR" id="PIRSR640255-2"/>
    </source>
</evidence>
<name>A0A8J2LIX3_9HEXA</name>
<evidence type="ECO:0000313" key="8">
    <source>
        <dbReference type="EMBL" id="CAG7836268.1"/>
    </source>
</evidence>
<protein>
    <recommendedName>
        <fullName evidence="10">DNA/RNA non-specific endonuclease</fullName>
    </recommendedName>
</protein>
<dbReference type="GO" id="GO:0005634">
    <property type="term" value="C:nucleus"/>
    <property type="evidence" value="ECO:0007669"/>
    <property type="project" value="TreeGrafter"/>
</dbReference>
<dbReference type="PANTHER" id="PTHR13966">
    <property type="entry name" value="ENDONUCLEASE RELATED"/>
    <property type="match status" value="1"/>
</dbReference>
<dbReference type="GO" id="GO:0006309">
    <property type="term" value="P:apoptotic DNA fragmentation"/>
    <property type="evidence" value="ECO:0007669"/>
    <property type="project" value="TreeGrafter"/>
</dbReference>
<dbReference type="Pfam" id="PF01223">
    <property type="entry name" value="Endonuclease_NS"/>
    <property type="match status" value="1"/>
</dbReference>
<evidence type="ECO:0000256" key="4">
    <source>
        <dbReference type="PIRSR" id="PIRSR640255-1"/>
    </source>
</evidence>
<keyword evidence="3" id="KW-0378">Hydrolase</keyword>
<dbReference type="SMART" id="SM00477">
    <property type="entry name" value="NUC"/>
    <property type="match status" value="1"/>
</dbReference>
<reference evidence="8" key="1">
    <citation type="submission" date="2021-06" db="EMBL/GenBank/DDBJ databases">
        <authorList>
            <person name="Hodson N. C."/>
            <person name="Mongue J. A."/>
            <person name="Jaron S. K."/>
        </authorList>
    </citation>
    <scope>NUCLEOTIDE SEQUENCE</scope>
</reference>
<evidence type="ECO:0008006" key="10">
    <source>
        <dbReference type="Google" id="ProtNLM"/>
    </source>
</evidence>
<keyword evidence="3" id="KW-0255">Endonuclease</keyword>
<evidence type="ECO:0000256" key="1">
    <source>
        <dbReference type="ARBA" id="ARBA00010052"/>
    </source>
</evidence>
<sequence>MLYTSGTDKDCSRTPRLGSAELANRYINPTKQYFFSRGHLTANADGIWAHEKKATFYFVNVIPQWQNINAGNWERLESSIRNLAQRNRSFIKVYTGASGVSTLKDINNNDKPIYLGKDSAGRLKNVLPVPKFMYKVIINEAARTGVAVVTINNPYSENHKAADVLCQSVCNQITWITFDTSDFAKGYTYCCDVQTFYNALQVIPNPGNLPLMK</sequence>
<dbReference type="InterPro" id="IPR020821">
    <property type="entry name" value="ENPP1-3/EXOG-like_nuc-like"/>
</dbReference>
<evidence type="ECO:0000256" key="3">
    <source>
        <dbReference type="ARBA" id="ARBA00022759"/>
    </source>
</evidence>
<dbReference type="AlphaFoldDB" id="A0A8J2LIX3"/>
<feature type="domain" description="DNA/RNA non-specific endonuclease/pyrophosphatase/phosphodiesterase" evidence="7">
    <location>
        <begin position="2"/>
        <end position="196"/>
    </location>
</feature>
<dbReference type="SMART" id="SM00892">
    <property type="entry name" value="Endonuclease_NS"/>
    <property type="match status" value="1"/>
</dbReference>
<dbReference type="GO" id="GO:0005743">
    <property type="term" value="C:mitochondrial inner membrane"/>
    <property type="evidence" value="ECO:0007669"/>
    <property type="project" value="TreeGrafter"/>
</dbReference>
<dbReference type="InterPro" id="IPR040255">
    <property type="entry name" value="Non-specific_endonuclease"/>
</dbReference>
<feature type="domain" description="ENPP1-3/EXOG-like endonuclease/phosphodiesterase" evidence="6">
    <location>
        <begin position="3"/>
        <end position="184"/>
    </location>
</feature>
<keyword evidence="9" id="KW-1185">Reference proteome</keyword>
<comment type="similarity">
    <text evidence="1">Belongs to the DNA/RNA non-specific endonuclease family.</text>
</comment>
<organism evidence="8 9">
    <name type="scientific">Allacma fusca</name>
    <dbReference type="NCBI Taxonomy" id="39272"/>
    <lineage>
        <taxon>Eukaryota</taxon>
        <taxon>Metazoa</taxon>
        <taxon>Ecdysozoa</taxon>
        <taxon>Arthropoda</taxon>
        <taxon>Hexapoda</taxon>
        <taxon>Collembola</taxon>
        <taxon>Symphypleona</taxon>
        <taxon>Sminthuridae</taxon>
        <taxon>Allacma</taxon>
    </lineage>
</organism>
<dbReference type="GO" id="GO:0003676">
    <property type="term" value="F:nucleic acid binding"/>
    <property type="evidence" value="ECO:0007669"/>
    <property type="project" value="InterPro"/>
</dbReference>
<dbReference type="GO" id="GO:0000014">
    <property type="term" value="F:single-stranded DNA endodeoxyribonuclease activity"/>
    <property type="evidence" value="ECO:0007669"/>
    <property type="project" value="TreeGrafter"/>
</dbReference>
<evidence type="ECO:0000313" key="9">
    <source>
        <dbReference type="Proteomes" id="UP000708208"/>
    </source>
</evidence>
<dbReference type="OrthoDB" id="5960141at2759"/>
<feature type="active site" description="Proton acceptor" evidence="4">
    <location>
        <position position="39"/>
    </location>
</feature>
<evidence type="ECO:0000259" key="7">
    <source>
        <dbReference type="SMART" id="SM00892"/>
    </source>
</evidence>
<dbReference type="GO" id="GO:0004521">
    <property type="term" value="F:RNA endonuclease activity"/>
    <property type="evidence" value="ECO:0007669"/>
    <property type="project" value="TreeGrafter"/>
</dbReference>
<evidence type="ECO:0000259" key="6">
    <source>
        <dbReference type="SMART" id="SM00477"/>
    </source>
</evidence>
<comment type="caution">
    <text evidence="8">The sequence shown here is derived from an EMBL/GenBank/DDBJ whole genome shotgun (WGS) entry which is preliminary data.</text>
</comment>
<evidence type="ECO:0000256" key="2">
    <source>
        <dbReference type="ARBA" id="ARBA00022722"/>
    </source>
</evidence>
<feature type="binding site" evidence="5">
    <location>
        <position position="69"/>
    </location>
    <ligand>
        <name>Mg(2+)</name>
        <dbReference type="ChEBI" id="CHEBI:18420"/>
        <note>catalytic</note>
    </ligand>
</feature>
<accession>A0A8J2LIX3</accession>
<proteinExistence type="inferred from homology"/>